<protein>
    <submittedName>
        <fullName evidence="1">Uncharacterized protein</fullName>
    </submittedName>
</protein>
<evidence type="ECO:0000313" key="2">
    <source>
        <dbReference type="Proteomes" id="UP000673434"/>
    </source>
</evidence>
<sequence>MAKGYDGCVFPYLCTYIFADNHRQPIAIIMFHSRKEPELMDVNWNGKNKMPIIHPEFTREIRLGVPSGINMPDLALTMLKSCRQAHQLWSSQFAEKQPFFDSIRRSVTLFNKTYFITKGHDIPKGMDGAVYHDPIEGFIFIDNNSHPVFALTECANERYFCSAADVDGRVVSMFALEEADVEKLGGELLLDVHRSQVARRLFSVLAGELGVVA</sequence>
<proteinExistence type="predicted"/>
<gene>
    <name evidence="1" type="ORF">J7S78_13845</name>
</gene>
<comment type="caution">
    <text evidence="1">The sequence shown here is derived from an EMBL/GenBank/DDBJ whole genome shotgun (WGS) entry which is preliminary data.</text>
</comment>
<dbReference type="Proteomes" id="UP000673434">
    <property type="component" value="Unassembled WGS sequence"/>
</dbReference>
<reference evidence="1 2" key="1">
    <citation type="submission" date="2021-03" db="EMBL/GenBank/DDBJ databases">
        <authorList>
            <person name="Stanton E."/>
        </authorList>
    </citation>
    <scope>NUCLEOTIDE SEQUENCE [LARGE SCALE GENOMIC DNA]</scope>
    <source>
        <strain evidence="1 2">2020EL-00037</strain>
    </source>
</reference>
<evidence type="ECO:0000313" key="1">
    <source>
        <dbReference type="EMBL" id="MBQ0600876.1"/>
    </source>
</evidence>
<dbReference type="AlphaFoldDB" id="A0AAP2BJB1"/>
<name>A0AAP2BJB1_KLEOX</name>
<keyword evidence="2" id="KW-1185">Reference proteome</keyword>
<organism evidence="1 2">
    <name type="scientific">Klebsiella oxytoca</name>
    <dbReference type="NCBI Taxonomy" id="571"/>
    <lineage>
        <taxon>Bacteria</taxon>
        <taxon>Pseudomonadati</taxon>
        <taxon>Pseudomonadota</taxon>
        <taxon>Gammaproteobacteria</taxon>
        <taxon>Enterobacterales</taxon>
        <taxon>Enterobacteriaceae</taxon>
        <taxon>Klebsiella/Raoultella group</taxon>
        <taxon>Klebsiella</taxon>
    </lineage>
</organism>
<dbReference type="EMBL" id="JAGKON010000013">
    <property type="protein sequence ID" value="MBQ0600876.1"/>
    <property type="molecule type" value="Genomic_DNA"/>
</dbReference>
<accession>A0AAP2BJB1</accession>